<dbReference type="Proteomes" id="UP000255317">
    <property type="component" value="Unassembled WGS sequence"/>
</dbReference>
<accession>A0A370QFN2</accession>
<name>A0A370QFN2_9FLAO</name>
<dbReference type="InterPro" id="IPR029058">
    <property type="entry name" value="AB_hydrolase_fold"/>
</dbReference>
<dbReference type="SUPFAM" id="SSF53474">
    <property type="entry name" value="alpha/beta-Hydrolases"/>
    <property type="match status" value="1"/>
</dbReference>
<dbReference type="AlphaFoldDB" id="A0A370QFN2"/>
<sequence length="220" mass="25167">MSEEKTHVYFVPGLAAGKEIFKNIRLPKDRFEMHILTWQIPEKKEPIAKYAKRMASQVTHKSAVLVGVSFGGVVVQEMAHFLQLRKLIIISSVKNRKELPRRLKVARATRAYKLLPTKMLLSAEDLTKYSVGPRSKKRLALYQAFLHVRNERYLNWAIKNMVCWKPKEKIEDIVHIHGDGDIIFPIKNIQDCVVIEGGTHIMLLNKGGEVSKKIIEAISS</sequence>
<dbReference type="OrthoDB" id="659408at2"/>
<evidence type="ECO:0000313" key="2">
    <source>
        <dbReference type="Proteomes" id="UP000255317"/>
    </source>
</evidence>
<protein>
    <submittedName>
        <fullName evidence="1">Pimeloyl-ACP methyl ester carboxylesterase</fullName>
    </submittedName>
</protein>
<organism evidence="1 2">
    <name type="scientific">Marinirhabdus gelatinilytica</name>
    <dbReference type="NCBI Taxonomy" id="1703343"/>
    <lineage>
        <taxon>Bacteria</taxon>
        <taxon>Pseudomonadati</taxon>
        <taxon>Bacteroidota</taxon>
        <taxon>Flavobacteriia</taxon>
        <taxon>Flavobacteriales</taxon>
        <taxon>Flavobacteriaceae</taxon>
    </lineage>
</organism>
<gene>
    <name evidence="1" type="ORF">C8D94_102356</name>
</gene>
<evidence type="ECO:0000313" key="1">
    <source>
        <dbReference type="EMBL" id="RDK87173.1"/>
    </source>
</evidence>
<comment type="caution">
    <text evidence="1">The sequence shown here is derived from an EMBL/GenBank/DDBJ whole genome shotgun (WGS) entry which is preliminary data.</text>
</comment>
<reference evidence="1 2" key="1">
    <citation type="submission" date="2018-07" db="EMBL/GenBank/DDBJ databases">
        <title>Genomic Encyclopedia of Type Strains, Phase IV (KMG-IV): sequencing the most valuable type-strain genomes for metagenomic binning, comparative biology and taxonomic classification.</title>
        <authorList>
            <person name="Goeker M."/>
        </authorList>
    </citation>
    <scope>NUCLEOTIDE SEQUENCE [LARGE SCALE GENOMIC DNA]</scope>
    <source>
        <strain evidence="1 2">DSM 101478</strain>
    </source>
</reference>
<dbReference type="RefSeq" id="WP_115123371.1">
    <property type="nucleotide sequence ID" value="NZ_QRAO01000002.1"/>
</dbReference>
<keyword evidence="2" id="KW-1185">Reference proteome</keyword>
<proteinExistence type="predicted"/>
<dbReference type="Gene3D" id="3.40.50.1820">
    <property type="entry name" value="alpha/beta hydrolase"/>
    <property type="match status" value="1"/>
</dbReference>
<dbReference type="EMBL" id="QRAO01000002">
    <property type="protein sequence ID" value="RDK87173.1"/>
    <property type="molecule type" value="Genomic_DNA"/>
</dbReference>